<dbReference type="PROSITE" id="PS51184">
    <property type="entry name" value="JMJC"/>
    <property type="match status" value="1"/>
</dbReference>
<dbReference type="GO" id="GO:0032454">
    <property type="term" value="F:histone H3K9 demethylase activity"/>
    <property type="evidence" value="ECO:0007669"/>
    <property type="project" value="InterPro"/>
</dbReference>
<dbReference type="CDD" id="cd03829">
    <property type="entry name" value="Sina"/>
    <property type="match status" value="1"/>
</dbReference>
<dbReference type="GO" id="GO:0006511">
    <property type="term" value="P:ubiquitin-dependent protein catabolic process"/>
    <property type="evidence" value="ECO:0007669"/>
    <property type="project" value="InterPro"/>
</dbReference>
<evidence type="ECO:0000256" key="8">
    <source>
        <dbReference type="ARBA" id="ARBA00022723"/>
    </source>
</evidence>
<dbReference type="GO" id="GO:0003712">
    <property type="term" value="F:transcription coregulator activity"/>
    <property type="evidence" value="ECO:0007669"/>
    <property type="project" value="TreeGrafter"/>
</dbReference>
<dbReference type="SMART" id="SM00384">
    <property type="entry name" value="AT_hook"/>
    <property type="match status" value="3"/>
</dbReference>
<evidence type="ECO:0000313" key="18">
    <source>
        <dbReference type="EMBL" id="GFY81835.1"/>
    </source>
</evidence>
<dbReference type="Gene3D" id="3.30.40.10">
    <property type="entry name" value="Zinc/RING finger domain, C3HC4 (zinc finger)"/>
    <property type="match status" value="2"/>
</dbReference>
<evidence type="ECO:0000259" key="16">
    <source>
        <dbReference type="PROSITE" id="PS51081"/>
    </source>
</evidence>
<keyword evidence="12" id="KW-0539">Nucleus</keyword>
<dbReference type="Pfam" id="PF03145">
    <property type="entry name" value="Sina_TRAF"/>
    <property type="match status" value="1"/>
</dbReference>
<feature type="compositionally biased region" description="Basic residues" evidence="14">
    <location>
        <begin position="233"/>
        <end position="243"/>
    </location>
</feature>
<feature type="compositionally biased region" description="Basic residues" evidence="14">
    <location>
        <begin position="597"/>
        <end position="606"/>
    </location>
</feature>
<keyword evidence="9 13" id="KW-0863">Zinc-finger</keyword>
<dbReference type="InterPro" id="IPR013010">
    <property type="entry name" value="Znf_SIAH"/>
</dbReference>
<dbReference type="InterPro" id="IPR013083">
    <property type="entry name" value="Znf_RING/FYVE/PHD"/>
</dbReference>
<dbReference type="InterPro" id="IPR001841">
    <property type="entry name" value="Znf_RING"/>
</dbReference>
<evidence type="ECO:0000256" key="5">
    <source>
        <dbReference type="ARBA" id="ARBA00009119"/>
    </source>
</evidence>
<name>A0A7J0E664_9ERIC</name>
<evidence type="ECO:0000256" key="7">
    <source>
        <dbReference type="ARBA" id="ARBA00022679"/>
    </source>
</evidence>
<sequence length="1865" mass="208353">MKAARRDGSAVEDPPEKKAALMSDCPAENYGLFESADVRVDPVLSWFSEFNPESGGPLLYTGLIPAGFGEIGGPVQIQGISGEVRNGGFDPEGEAVLGRSGGIVGRENSNFLEGVETSLEIGGGIEVPVQIQGMSGEVTKEGFNLVGEAVLGRSGEIVRHCAQRGSLVGQKVRRTRRRLFEGGGGNGGEIIEPKKRGRPKGSKNKKKVDECEGNREMSIANGNGGGENEKRPKGLKNKKKVVDRKRSREMSVGGASGVNDIVKMLERLTVSNKEKDVDECEGNRDVCQLWLLMVMVRKLMNVTDKEMRQLWVLVVMVRKLKKLKEKREMSIEGVSGNGCGGNGIVKEIGRPKGLKNKKKVDGCERNRDVSIEGVSGNGVDGNVIVKRLGRPKGSKNKKKVHASEENQGMAVEVGSCNAGVGVLVERKNGRGRPKGSKNKKKIVSDEGTRELSSELGGVVGGRDGICGKKDKRRRPKDSKNQPNLVVDANEASVLTYKENQSRTDEVTKNVAHCIENEEPIIEANTEWSEAGKFTNKIHGGYENLACDSKSEDPILSPKVLGGFESVACDSKSEDPILSAEVTETSHQNDKGDENGTKKRKRGPPFGYKKKPRLIIAGEVQSYSQKKAKRYCHECLAKWYPERTKEEIENACPFCHGNCNCRTCLQADVVVNARRDKEDENIRLQRSLYLLHKTLPLLRHVQEEQNSELNVEAGICGVALTEEDIEKAILDEDDRVFCDNCSTSIVNFHRSCPNPDCSYDLCLSCCRELRKGFQPGGNEAESSIHHLLDRSRGHGMDTKCDMSCDFPDWRANMDGSVPCPPKERGGCGAGILALRRIFEANWLDNLTTSAEDLTINYRSPGIEFSRGCSLCSSIRSAGGDGNDSGVRQVSSRVNSHDNFLYCPNAVHLGDSDFEHFQMHWMRGEPVIVRNVLARTSGLSWEPMVMWRAFRSARKKLKEESFCVKAIDCLDWCELPDGALKPDLGPKTYIAYGTSEELGRGDSVTKLHCDISDAVNVLTHTAEVNIIPRQQKIIKKLRKKYEAEDLAELYGGTDNASGTFEIMPPERSHIVENIYSDCAEETKISEGGTSLPENLKEEKFDNEQDKKTLPLLDSIGFRTESVQGYPASPEKMAIFNTNGQSFRNLSTSDQTIDLDRHVLEESNSFLSEGHYERSDFDSKLREVKQHSLSFCSGRAEHESLLRCMDVENRKRCCRTEKISDFMIGKQKCFSVDNQCNTLTSSFHGNSHIFQQCSGRCMDVANGYSLCDEITNNQKVTMPEPGDVSATPMCSTKLCSFVDKHLCLLDKVSVGPKLTATEDRSSVHGFETDSYIAHSETPIELSNATIPDKHVSSKDYSEVTFSGNGRDDESMRTNSVLVEDTFQSNSCSAVVQGGAVWDIFRREDVPKLIEYLKKHWKEFRHLNNRPVNSVDHPIHDQTFYVNEKHKKQLKEEFNVEPWTFEQYLGEAVFIPAGCPHQVRNRQSCIKVALDFVSPDNVQECIRLTEEFRLLPKLHRSKEDKLEVKKLALYAANLAVSEAKCVMSKLELKEDQLKTLAPMSEIDNIECISTIEDEEITSHNPHSHNPHQFSSKPRNNVPTSVHELLECPVCTNSMYPPIHQCHNGHTLCSTCKTRVHNRCPTCRQELGDIRCLALEKVAESLELPCKYYSLGCPEIFPYYSKLKHEALCNFRPYNCPYAGSECSINGDIPFLVAHLKDDHKVDMHTGCTFNHRYVKSNPREVENATWMLTVFHCFGQYFCLHFEAFQLGMAPVYMAFLRFMGDETEARNYSYSLEVGVNGRKLIWEGTPRSIRDSHRKVRDSHDGLIIQRNMALFFSGGDKKELKLRVTGRIWKEQQNPDAGVCIPNLCS</sequence>
<feature type="domain" description="RING-type" evidence="15">
    <location>
        <begin position="1603"/>
        <end position="1639"/>
    </location>
</feature>
<dbReference type="PANTHER" id="PTHR12549:SF38">
    <property type="entry name" value="JMJC DOMAIN-CONTAINING HISTONE DEMETHYLASE 2, ISOFORM A"/>
    <property type="match status" value="1"/>
</dbReference>
<comment type="pathway">
    <text evidence="3">Protein modification; protein ubiquitination.</text>
</comment>
<dbReference type="CDD" id="cd02208">
    <property type="entry name" value="cupin_RmlC-like"/>
    <property type="match status" value="1"/>
</dbReference>
<organism evidence="18 19">
    <name type="scientific">Actinidia rufa</name>
    <dbReference type="NCBI Taxonomy" id="165716"/>
    <lineage>
        <taxon>Eukaryota</taxon>
        <taxon>Viridiplantae</taxon>
        <taxon>Streptophyta</taxon>
        <taxon>Embryophyta</taxon>
        <taxon>Tracheophyta</taxon>
        <taxon>Spermatophyta</taxon>
        <taxon>Magnoliopsida</taxon>
        <taxon>eudicotyledons</taxon>
        <taxon>Gunneridae</taxon>
        <taxon>Pentapetalae</taxon>
        <taxon>asterids</taxon>
        <taxon>Ericales</taxon>
        <taxon>Actinidiaceae</taxon>
        <taxon>Actinidia</taxon>
    </lineage>
</organism>
<evidence type="ECO:0000256" key="4">
    <source>
        <dbReference type="ARBA" id="ARBA00006801"/>
    </source>
</evidence>
<evidence type="ECO:0000256" key="3">
    <source>
        <dbReference type="ARBA" id="ARBA00004906"/>
    </source>
</evidence>
<dbReference type="EC" id="2.3.2.27" evidence="6"/>
<accession>A0A7J0E664</accession>
<feature type="region of interest" description="Disordered" evidence="14">
    <location>
        <begin position="179"/>
        <end position="252"/>
    </location>
</feature>
<evidence type="ECO:0000259" key="17">
    <source>
        <dbReference type="PROSITE" id="PS51184"/>
    </source>
</evidence>
<dbReference type="GO" id="GO:0008270">
    <property type="term" value="F:zinc ion binding"/>
    <property type="evidence" value="ECO:0007669"/>
    <property type="project" value="UniProtKB-KW"/>
</dbReference>
<protein>
    <recommendedName>
        <fullName evidence="6">RING-type E3 ubiquitin transferase</fullName>
        <ecNumber evidence="6">2.3.2.27</ecNumber>
    </recommendedName>
</protein>
<proteinExistence type="inferred from homology"/>
<dbReference type="Pfam" id="PF21362">
    <property type="entry name" value="Sina_RING"/>
    <property type="match status" value="1"/>
</dbReference>
<dbReference type="SUPFAM" id="SSF49599">
    <property type="entry name" value="TRAF domain-like"/>
    <property type="match status" value="1"/>
</dbReference>
<dbReference type="PANTHER" id="PTHR12549">
    <property type="entry name" value="JMJC DOMAIN-CONTAINING HISTONE DEMETHYLATION PROTEIN"/>
    <property type="match status" value="1"/>
</dbReference>
<comment type="similarity">
    <text evidence="4">Belongs to the JARID1 histone demethylase family.</text>
</comment>
<dbReference type="Proteomes" id="UP000585474">
    <property type="component" value="Unassembled WGS sequence"/>
</dbReference>
<dbReference type="GO" id="GO:0031490">
    <property type="term" value="F:chromatin DNA binding"/>
    <property type="evidence" value="ECO:0007669"/>
    <property type="project" value="TreeGrafter"/>
</dbReference>
<dbReference type="GO" id="GO:0005737">
    <property type="term" value="C:cytoplasm"/>
    <property type="evidence" value="ECO:0007669"/>
    <property type="project" value="InterPro"/>
</dbReference>
<dbReference type="Pfam" id="PF21361">
    <property type="entry name" value="Sina_ZnF"/>
    <property type="match status" value="1"/>
</dbReference>
<dbReference type="GO" id="GO:0016567">
    <property type="term" value="P:protein ubiquitination"/>
    <property type="evidence" value="ECO:0007669"/>
    <property type="project" value="UniProtKB-UniPathway"/>
</dbReference>
<evidence type="ECO:0000256" key="13">
    <source>
        <dbReference type="PROSITE-ProRule" id="PRU00455"/>
    </source>
</evidence>
<dbReference type="Gene3D" id="2.60.210.10">
    <property type="entry name" value="Apoptosis, Tumor Necrosis Factor Receptor Associated Protein 2, Chain A"/>
    <property type="match status" value="1"/>
</dbReference>
<keyword evidence="8" id="KW-0479">Metal-binding</keyword>
<dbReference type="OrthoDB" id="1667110at2759"/>
<comment type="caution">
    <text evidence="18">The sequence shown here is derived from an EMBL/GenBank/DDBJ whole genome shotgun (WGS) entry which is preliminary data.</text>
</comment>
<dbReference type="SUPFAM" id="SSF51197">
    <property type="entry name" value="Clavaminate synthase-like"/>
    <property type="match status" value="1"/>
</dbReference>
<dbReference type="GO" id="GO:0006357">
    <property type="term" value="P:regulation of transcription by RNA polymerase II"/>
    <property type="evidence" value="ECO:0007669"/>
    <property type="project" value="TreeGrafter"/>
</dbReference>
<dbReference type="UniPathway" id="UPA00143"/>
<comment type="subcellular location">
    <subcellularLocation>
        <location evidence="2">Nucleus</location>
    </subcellularLocation>
</comment>
<evidence type="ECO:0000256" key="2">
    <source>
        <dbReference type="ARBA" id="ARBA00004123"/>
    </source>
</evidence>
<evidence type="ECO:0000256" key="14">
    <source>
        <dbReference type="SAM" id="MobiDB-lite"/>
    </source>
</evidence>
<dbReference type="GO" id="GO:0000785">
    <property type="term" value="C:chromatin"/>
    <property type="evidence" value="ECO:0007669"/>
    <property type="project" value="TreeGrafter"/>
</dbReference>
<dbReference type="FunFam" id="3.30.40.10:FF:000041">
    <property type="entry name" value="E3 ubiquitin-protein ligase SINAT3"/>
    <property type="match status" value="1"/>
</dbReference>
<dbReference type="InterPro" id="IPR018121">
    <property type="entry name" value="7-in-absentia-prot_TRAF-dom"/>
</dbReference>
<feature type="domain" description="SIAH-type" evidence="16">
    <location>
        <begin position="1656"/>
        <end position="1716"/>
    </location>
</feature>
<dbReference type="InterPro" id="IPR017956">
    <property type="entry name" value="AT_hook_DNA-bd_motif"/>
</dbReference>
<comment type="catalytic activity">
    <reaction evidence="1">
        <text>S-ubiquitinyl-[E2 ubiquitin-conjugating enzyme]-L-cysteine + [acceptor protein]-L-lysine = [E2 ubiquitin-conjugating enzyme]-L-cysteine + N(6)-ubiquitinyl-[acceptor protein]-L-lysine.</text>
        <dbReference type="EC" id="2.3.2.27"/>
    </reaction>
</comment>
<gene>
    <name evidence="18" type="ORF">Acr_02g0000750</name>
</gene>
<evidence type="ECO:0000313" key="19">
    <source>
        <dbReference type="Proteomes" id="UP000585474"/>
    </source>
</evidence>
<keyword evidence="7" id="KW-0808">Transferase</keyword>
<feature type="compositionally biased region" description="Basic and acidic residues" evidence="14">
    <location>
        <begin position="442"/>
        <end position="452"/>
    </location>
</feature>
<dbReference type="InterPro" id="IPR049548">
    <property type="entry name" value="Sina-like_RING"/>
</dbReference>
<dbReference type="EMBL" id="BJWL01000002">
    <property type="protein sequence ID" value="GFY81835.1"/>
    <property type="molecule type" value="Genomic_DNA"/>
</dbReference>
<feature type="compositionally biased region" description="Basic and acidic residues" evidence="14">
    <location>
        <begin position="586"/>
        <end position="596"/>
    </location>
</feature>
<evidence type="ECO:0000256" key="9">
    <source>
        <dbReference type="ARBA" id="ARBA00022771"/>
    </source>
</evidence>
<dbReference type="SUPFAM" id="SSF57850">
    <property type="entry name" value="RING/U-box"/>
    <property type="match status" value="1"/>
</dbReference>
<feature type="compositionally biased region" description="Basic residues" evidence="14">
    <location>
        <begin position="429"/>
        <end position="441"/>
    </location>
</feature>
<feature type="region of interest" description="Disordered" evidence="14">
    <location>
        <begin position="579"/>
        <end position="606"/>
    </location>
</feature>
<evidence type="ECO:0000256" key="1">
    <source>
        <dbReference type="ARBA" id="ARBA00000900"/>
    </source>
</evidence>
<dbReference type="InterPro" id="IPR003347">
    <property type="entry name" value="JmjC_dom"/>
</dbReference>
<dbReference type="GO" id="GO:0061630">
    <property type="term" value="F:ubiquitin protein ligase activity"/>
    <property type="evidence" value="ECO:0007669"/>
    <property type="project" value="UniProtKB-EC"/>
</dbReference>
<evidence type="ECO:0000259" key="15">
    <source>
        <dbReference type="PROSITE" id="PS50089"/>
    </source>
</evidence>
<feature type="region of interest" description="Disordered" evidence="14">
    <location>
        <begin position="425"/>
        <end position="502"/>
    </location>
</feature>
<dbReference type="InterPro" id="IPR008974">
    <property type="entry name" value="TRAF-like"/>
</dbReference>
<evidence type="ECO:0000256" key="10">
    <source>
        <dbReference type="ARBA" id="ARBA00022786"/>
    </source>
</evidence>
<dbReference type="GO" id="GO:0000118">
    <property type="term" value="C:histone deacetylase complex"/>
    <property type="evidence" value="ECO:0007669"/>
    <property type="project" value="TreeGrafter"/>
</dbReference>
<dbReference type="PROSITE" id="PS51081">
    <property type="entry name" value="ZF_SIAH"/>
    <property type="match status" value="1"/>
</dbReference>
<dbReference type="CDD" id="cd16571">
    <property type="entry name" value="RING-HC_SIAHs"/>
    <property type="match status" value="1"/>
</dbReference>
<feature type="domain" description="JmjC" evidence="17">
    <location>
        <begin position="962"/>
        <end position="1505"/>
    </location>
</feature>
<keyword evidence="19" id="KW-1185">Reference proteome</keyword>
<evidence type="ECO:0000256" key="6">
    <source>
        <dbReference type="ARBA" id="ARBA00012483"/>
    </source>
</evidence>
<dbReference type="Pfam" id="PF02373">
    <property type="entry name" value="JmjC"/>
    <property type="match status" value="1"/>
</dbReference>
<reference evidence="18 19" key="1">
    <citation type="submission" date="2019-07" db="EMBL/GenBank/DDBJ databases">
        <title>De Novo Assembly of kiwifruit Actinidia rufa.</title>
        <authorList>
            <person name="Sugita-Konishi S."/>
            <person name="Sato K."/>
            <person name="Mori E."/>
            <person name="Abe Y."/>
            <person name="Kisaki G."/>
            <person name="Hamano K."/>
            <person name="Suezawa K."/>
            <person name="Otani M."/>
            <person name="Fukuda T."/>
            <person name="Manabe T."/>
            <person name="Gomi K."/>
            <person name="Tabuchi M."/>
            <person name="Akimitsu K."/>
            <person name="Kataoka I."/>
        </authorList>
    </citation>
    <scope>NUCLEOTIDE SEQUENCE [LARGE SCALE GENOMIC DNA]</scope>
    <source>
        <strain evidence="19">cv. Fuchu</strain>
    </source>
</reference>
<dbReference type="SMART" id="SM00558">
    <property type="entry name" value="JmjC"/>
    <property type="match status" value="1"/>
</dbReference>
<evidence type="ECO:0000256" key="11">
    <source>
        <dbReference type="ARBA" id="ARBA00022833"/>
    </source>
</evidence>
<keyword evidence="11" id="KW-0862">Zinc</keyword>
<keyword evidence="10" id="KW-0833">Ubl conjugation pathway</keyword>
<dbReference type="PROSITE" id="PS50089">
    <property type="entry name" value="ZF_RING_2"/>
    <property type="match status" value="1"/>
</dbReference>
<feature type="compositionally biased region" description="Basic residues" evidence="14">
    <location>
        <begin position="195"/>
        <end position="206"/>
    </location>
</feature>
<dbReference type="Gene3D" id="2.60.120.650">
    <property type="entry name" value="Cupin"/>
    <property type="match status" value="3"/>
</dbReference>
<dbReference type="InterPro" id="IPR045109">
    <property type="entry name" value="LSDs-like"/>
</dbReference>
<dbReference type="FunFam" id="2.60.210.10:FF:000004">
    <property type="entry name" value="E3 ubiquitin-protein ligase SINAT5-like"/>
    <property type="match status" value="1"/>
</dbReference>
<comment type="similarity">
    <text evidence="5">Belongs to the SINA (Seven in absentia) family.</text>
</comment>
<evidence type="ECO:0000256" key="12">
    <source>
        <dbReference type="ARBA" id="ARBA00023242"/>
    </source>
</evidence>